<accession>A0A1A7QCN1</accession>
<dbReference type="InterPro" id="IPR000525">
    <property type="entry name" value="Initiator_Rep_WH1"/>
</dbReference>
<comment type="similarity">
    <text evidence="1">Belongs to the initiator RepB protein family.</text>
</comment>
<evidence type="ECO:0000256" key="1">
    <source>
        <dbReference type="ARBA" id="ARBA00038283"/>
    </source>
</evidence>
<name>A0A1A7QCN1_9PAST</name>
<protein>
    <recommendedName>
        <fullName evidence="2">Initiator Rep protein WH1 domain-containing protein</fullName>
    </recommendedName>
</protein>
<feature type="non-terminal residue" evidence="3">
    <location>
        <position position="96"/>
    </location>
</feature>
<dbReference type="AlphaFoldDB" id="A0A1A7QCN1"/>
<dbReference type="EMBL" id="JTJS01000008">
    <property type="protein sequence ID" value="OBX11901.1"/>
    <property type="molecule type" value="Genomic_DNA"/>
</dbReference>
<evidence type="ECO:0000313" key="4">
    <source>
        <dbReference type="Proteomes" id="UP000243168"/>
    </source>
</evidence>
<evidence type="ECO:0000259" key="2">
    <source>
        <dbReference type="Pfam" id="PF01051"/>
    </source>
</evidence>
<proteinExistence type="inferred from homology"/>
<dbReference type="RefSeq" id="WP_156545345.1">
    <property type="nucleotide sequence ID" value="NZ_JTJS01000008.1"/>
</dbReference>
<dbReference type="Gene3D" id="1.10.10.10">
    <property type="entry name" value="Winged helix-like DNA-binding domain superfamily/Winged helix DNA-binding domain"/>
    <property type="match status" value="1"/>
</dbReference>
<evidence type="ECO:0000313" key="3">
    <source>
        <dbReference type="EMBL" id="OBX11901.1"/>
    </source>
</evidence>
<dbReference type="GO" id="GO:0003887">
    <property type="term" value="F:DNA-directed DNA polymerase activity"/>
    <property type="evidence" value="ECO:0007669"/>
    <property type="project" value="InterPro"/>
</dbReference>
<dbReference type="GO" id="GO:0006270">
    <property type="term" value="P:DNA replication initiation"/>
    <property type="evidence" value="ECO:0007669"/>
    <property type="project" value="InterPro"/>
</dbReference>
<dbReference type="InterPro" id="IPR036388">
    <property type="entry name" value="WH-like_DNA-bd_sf"/>
</dbReference>
<gene>
    <name evidence="3" type="ORF">QV07_00830</name>
</gene>
<dbReference type="Pfam" id="PF01051">
    <property type="entry name" value="Rep3_N"/>
    <property type="match status" value="1"/>
</dbReference>
<dbReference type="SUPFAM" id="SSF46785">
    <property type="entry name" value="Winged helix' DNA-binding domain"/>
    <property type="match status" value="1"/>
</dbReference>
<organism evidence="3 4">
    <name type="scientific">Gallibacterium genomosp. 3</name>
    <dbReference type="NCBI Taxonomy" id="505345"/>
    <lineage>
        <taxon>Bacteria</taxon>
        <taxon>Pseudomonadati</taxon>
        <taxon>Pseudomonadota</taxon>
        <taxon>Gammaproteobacteria</taxon>
        <taxon>Pasteurellales</taxon>
        <taxon>Pasteurellaceae</taxon>
        <taxon>Gallibacterium</taxon>
    </lineage>
</organism>
<feature type="domain" description="Initiator Rep protein WH1" evidence="2">
    <location>
        <begin position="9"/>
        <end position="86"/>
    </location>
</feature>
<sequence>MVKKSKNLIVVKSNEFVEASYKITLDEMRVLLLTIGSINSKSEDHRRDFEFTVAEFAERFDTDEKSAYKQVQKAIDMLGSRWALVESTAKYDRKVT</sequence>
<comment type="caution">
    <text evidence="3">The sequence shown here is derived from an EMBL/GenBank/DDBJ whole genome shotgun (WGS) entry which is preliminary data.</text>
</comment>
<dbReference type="Proteomes" id="UP000243168">
    <property type="component" value="Unassembled WGS sequence"/>
</dbReference>
<dbReference type="InterPro" id="IPR036390">
    <property type="entry name" value="WH_DNA-bd_sf"/>
</dbReference>
<reference evidence="3 4" key="1">
    <citation type="submission" date="2014-11" db="EMBL/GenBank/DDBJ databases">
        <title>Pan-genome of Gallibacterium spp.</title>
        <authorList>
            <person name="Kudirkiene E."/>
            <person name="Bojesen A.M."/>
        </authorList>
    </citation>
    <scope>NUCLEOTIDE SEQUENCE [LARGE SCALE GENOMIC DNA]</scope>
    <source>
        <strain evidence="3 4">F298</strain>
    </source>
</reference>